<accession>A0A9N8HSE9</accession>
<proteinExistence type="predicted"/>
<name>A0A9N8HSE9_9STRA</name>
<sequence>MTAENSMDIIPNNNSTSNRSSSTSDTLRLSSSSSSSFSSEVSFSMCGDEAIRGDDNQSPAQVTATRQAVDRNLQARGTQRKYLRRGVRSPRMLEFHVKQALAAMHTKDGSFASPYGSHLRTSFQKKVRVKVATTPGLDQATAKL</sequence>
<feature type="compositionally biased region" description="Low complexity" evidence="1">
    <location>
        <begin position="12"/>
        <end position="44"/>
    </location>
</feature>
<protein>
    <submittedName>
        <fullName evidence="2">Uncharacterized protein</fullName>
    </submittedName>
</protein>
<comment type="caution">
    <text evidence="2">The sequence shown here is derived from an EMBL/GenBank/DDBJ whole genome shotgun (WGS) entry which is preliminary data.</text>
</comment>
<gene>
    <name evidence="2" type="ORF">SEMRO_1711_G292850.1</name>
</gene>
<evidence type="ECO:0000313" key="2">
    <source>
        <dbReference type="EMBL" id="CAB9525683.1"/>
    </source>
</evidence>
<feature type="compositionally biased region" description="Polar residues" evidence="1">
    <location>
        <begin position="56"/>
        <end position="66"/>
    </location>
</feature>
<dbReference type="AlphaFoldDB" id="A0A9N8HSE9"/>
<evidence type="ECO:0000313" key="3">
    <source>
        <dbReference type="Proteomes" id="UP001153069"/>
    </source>
</evidence>
<keyword evidence="3" id="KW-1185">Reference proteome</keyword>
<dbReference type="EMBL" id="CAICTM010001709">
    <property type="protein sequence ID" value="CAB9525683.1"/>
    <property type="molecule type" value="Genomic_DNA"/>
</dbReference>
<evidence type="ECO:0000256" key="1">
    <source>
        <dbReference type="SAM" id="MobiDB-lite"/>
    </source>
</evidence>
<feature type="region of interest" description="Disordered" evidence="1">
    <location>
        <begin position="1"/>
        <end position="77"/>
    </location>
</feature>
<organism evidence="2 3">
    <name type="scientific">Seminavis robusta</name>
    <dbReference type="NCBI Taxonomy" id="568900"/>
    <lineage>
        <taxon>Eukaryota</taxon>
        <taxon>Sar</taxon>
        <taxon>Stramenopiles</taxon>
        <taxon>Ochrophyta</taxon>
        <taxon>Bacillariophyta</taxon>
        <taxon>Bacillariophyceae</taxon>
        <taxon>Bacillariophycidae</taxon>
        <taxon>Naviculales</taxon>
        <taxon>Naviculaceae</taxon>
        <taxon>Seminavis</taxon>
    </lineage>
</organism>
<reference evidence="2" key="1">
    <citation type="submission" date="2020-06" db="EMBL/GenBank/DDBJ databases">
        <authorList>
            <consortium name="Plant Systems Biology data submission"/>
        </authorList>
    </citation>
    <scope>NUCLEOTIDE SEQUENCE</scope>
    <source>
        <strain evidence="2">D6</strain>
    </source>
</reference>
<dbReference type="Proteomes" id="UP001153069">
    <property type="component" value="Unassembled WGS sequence"/>
</dbReference>